<evidence type="ECO:0000256" key="1">
    <source>
        <dbReference type="SAM" id="Phobius"/>
    </source>
</evidence>
<dbReference type="AlphaFoldDB" id="A0AAJ4EIX4"/>
<feature type="transmembrane region" description="Helical" evidence="1">
    <location>
        <begin position="181"/>
        <end position="203"/>
    </location>
</feature>
<feature type="transmembrane region" description="Helical" evidence="1">
    <location>
        <begin position="59"/>
        <end position="84"/>
    </location>
</feature>
<feature type="transmembrane region" description="Helical" evidence="1">
    <location>
        <begin position="105"/>
        <end position="135"/>
    </location>
</feature>
<dbReference type="Pfam" id="PF12730">
    <property type="entry name" value="ABC2_membrane_4"/>
    <property type="match status" value="1"/>
</dbReference>
<organism evidence="2 3">
    <name type="scientific">Spiroplasma citri</name>
    <dbReference type="NCBI Taxonomy" id="2133"/>
    <lineage>
        <taxon>Bacteria</taxon>
        <taxon>Bacillati</taxon>
        <taxon>Mycoplasmatota</taxon>
        <taxon>Mollicutes</taxon>
        <taxon>Entomoplasmatales</taxon>
        <taxon>Spiroplasmataceae</taxon>
        <taxon>Spiroplasma</taxon>
    </lineage>
</organism>
<keyword evidence="1" id="KW-0812">Transmembrane</keyword>
<name>A0AAJ4EIX4_SPICI</name>
<keyword evidence="1" id="KW-1133">Transmembrane helix</keyword>
<dbReference type="RefSeq" id="WP_164028169.1">
    <property type="nucleotide sequence ID" value="NZ_CP046368.1"/>
</dbReference>
<dbReference type="Proteomes" id="UP000464735">
    <property type="component" value="Chromosome"/>
</dbReference>
<keyword evidence="1" id="KW-0472">Membrane</keyword>
<feature type="transmembrane region" description="Helical" evidence="1">
    <location>
        <begin position="155"/>
        <end position="174"/>
    </location>
</feature>
<accession>A0AAJ4EIX4</accession>
<reference evidence="2 3" key="1">
    <citation type="submission" date="2019-11" db="EMBL/GenBank/DDBJ databases">
        <title>Whole genome sequencing and comparative genomics analyses of five strains of Spiroplasma citri.</title>
        <authorList>
            <person name="Yokomi R."/>
            <person name="Chen J."/>
            <person name="Rattner R."/>
            <person name="Vidalakis G."/>
        </authorList>
    </citation>
    <scope>NUCLEOTIDE SEQUENCE [LARGE SCALE GENOMIC DNA]</scope>
    <source>
        <strain evidence="2 3">BR12</strain>
    </source>
</reference>
<protein>
    <submittedName>
        <fullName evidence="2">ABC transporter permease</fullName>
    </submittedName>
</protein>
<dbReference type="EMBL" id="CP046368">
    <property type="protein sequence ID" value="QIA68599.1"/>
    <property type="molecule type" value="Genomic_DNA"/>
</dbReference>
<proteinExistence type="predicted"/>
<sequence length="617" mass="72173">MLRKGKSNSWYSIISFSIFKIRRSMAVWVLVLLSLVLFAALAITLFLSSTNIYDFLKNFQYGVFIFNNILLLLFVLLVIIKIFGREFEDGTYLLLISKPYSRFTLFFLKLISLWILIIFFLGAIILFALGIGYIGYLINNNSEYLEVYQNLLLKLLLYSLSLSFFASSGILFAVTFLNSQVVLLIVVIFCSLFLVGGMPYSLIMSLANTIDLSFIETSMTKQNYPVLIIKSTINFKRNLEKKLIKYNNLTSKIWDFYNSWDYDDLDKVFKTRDYENITSDPSLRIKRLEFYQSLGLTKPKEESYTIEQLNKWDKITKYKYDNKDETIFEIINKVGGSNLKMKLNFATNFFFKSPGELEPNNEIHQELLDCINFIEKSAKSWELYLRTNDLNGNSLFYFDLDKSYYSLISSDGKVGTENQKLSEPNGFNPVNVFRAEFALTGISPADSEYDNGPDFQDWILNYFGAEDRIEDGFEIKTLYVLREIEINILKKIMDYKLLEAVPLKINTEWQKYDDLMQTYELISKINIIEHWNQIWTSSLSYVPFWFEPLQRSNINFNVQNNYLMSYQDFPISLKQDKKVDLVVLPFLNINLLLYIYLGISGLFLVNAYLILRRKNIT</sequence>
<evidence type="ECO:0000313" key="2">
    <source>
        <dbReference type="EMBL" id="QIA68599.1"/>
    </source>
</evidence>
<evidence type="ECO:0000313" key="3">
    <source>
        <dbReference type="Proteomes" id="UP000464735"/>
    </source>
</evidence>
<gene>
    <name evidence="2" type="ORF">GL298_03185</name>
</gene>
<feature type="transmembrane region" description="Helical" evidence="1">
    <location>
        <begin position="25"/>
        <end position="47"/>
    </location>
</feature>
<feature type="transmembrane region" description="Helical" evidence="1">
    <location>
        <begin position="591"/>
        <end position="611"/>
    </location>
</feature>